<dbReference type="GO" id="GO:0043531">
    <property type="term" value="F:ADP binding"/>
    <property type="evidence" value="ECO:0007669"/>
    <property type="project" value="InterPro"/>
</dbReference>
<dbReference type="Pfam" id="PF13424">
    <property type="entry name" value="TPR_12"/>
    <property type="match status" value="4"/>
</dbReference>
<dbReference type="InterPro" id="IPR008271">
    <property type="entry name" value="Ser/Thr_kinase_AS"/>
</dbReference>
<name>A0AAE8MCY9_9HYPO</name>
<dbReference type="EMBL" id="ONZP01000306">
    <property type="protein sequence ID" value="SPJ80264.1"/>
    <property type="molecule type" value="Genomic_DNA"/>
</dbReference>
<comment type="caution">
    <text evidence="2">The sequence shown here is derived from an EMBL/GenBank/DDBJ whole genome shotgun (WGS) entry which is preliminary data.</text>
</comment>
<dbReference type="InterPro" id="IPR000719">
    <property type="entry name" value="Prot_kinase_dom"/>
</dbReference>
<sequence>MALADLLRQTLENLDSGQQLSDKIRKGGQGSVIGPLDYNGQKVAMKIFDYTDQPDVARTIRDFEREYQSLKALSHPSIIRFVAFDHVPAMNSAYLRMQWASTELSDNESGGAVDLGDIICHHDGLHSQRRKSFLPETFIWHVLFHLSAALSLCHYGIKIQRKKIAEKTNAQTVLSRLIKNPPPDLRDLAAQHPKITWTTERITFLVNTSHESIIHRDIKPRNVLLCDPAWNDYDENWRTNVSLEKDGIFCVYPVVLLGDFGLSAPLRGATTIRIGSYGFTAPEIPQGSCRPDNPPFEWTTSCDIFSLGATAWSLMSLQTPPNSFRDCGLLPELPISYSPELRNLVLQCSARDQSARPTAVDILDECIQRGYWNETLVSPYGTIISSNFHTALQQSWRDCLEQLNLVRKSKTLVNQAPALVDDILAFMKLDQQDKYGKFAIFIAGAYFMRNFVYNPHFLVPLQRTSRFVGRQDVFRRLHSRMNSNSNSLVVLSLYGMGGIGKTQVAIQFAHQVMEQDTGISVFWVNGASLSAVQESYYQIAVACNILSRERMDSLFMSRVKRWLESESAGRWLMIVDNVDDADMFLKTENNTYPPPLSHIPKCTHGTILYTTRHLEFAKQVSSSKDIIQITKFTELEATTLLSEMIPSATKSGSPYDLARLSDTLGHHPLAISQAAAFMNSYDLSVSEYLTYLKDQQTAGRILKFETTDLTRDKGWESLYSTWKISFDRIQGRNPLAANVLALMSFFHPDTIPVSLLAQEFTDKLSLSEAISLLRDMSLISPHNEGRAYAIHRLIQICTENWLESQGSRQHFLSMSLHLLARLFPEDQYDNWEAASVLLPHAIKVLSLKRVSDKSSLARAELLEKVSQYELKLGRLQDTEQFAREAFQIRSNLHGSTATDTVRCQAHVARVLWALGKYHAARELAFEAFTVSQTIDPRSPDTLASMDIFANVLDSLGKYEEAEEMHRQILKLRKNGKYEDAEHIHRQTLELREKELGKDHPDTLTSINNLANVLDNQGEYEEAEQMHRQTLRLREKVLSKDHPDILASMNNLANVLYHQGKYEDAEQIHRQTLELRVKMLGNDHPDTLASMNNLAHMLDNQGKYEEAEQMHRQTLQLKEKVLGKDHPDKLISIDNLANVLDNQGKYEEAEQMHRQTLELRVKMLGKDHPDTLASMNNLAHVLDNQGKYEDAEQIHRQTLELRAKMLGKDHPDTLASMNNLANMLYHQGKYEEAEQMHRQTLGLREKMLGKDHPDTLTSMNNLANVLDNQGEYEEAEQMHRQTLRLREKVLSKDHPDILASMNNLANVLYHQGKYEDAEQIHRQTLELRAKMLGKDHPDTLASMNNLAMCSLQARTTFE</sequence>
<evidence type="ECO:0000259" key="1">
    <source>
        <dbReference type="PROSITE" id="PS50011"/>
    </source>
</evidence>
<dbReference type="Gene3D" id="3.40.50.300">
    <property type="entry name" value="P-loop containing nucleotide triphosphate hydrolases"/>
    <property type="match status" value="1"/>
</dbReference>
<dbReference type="Pfam" id="PF00069">
    <property type="entry name" value="Pkinase"/>
    <property type="match status" value="1"/>
</dbReference>
<dbReference type="GO" id="GO:0004672">
    <property type="term" value="F:protein kinase activity"/>
    <property type="evidence" value="ECO:0007669"/>
    <property type="project" value="InterPro"/>
</dbReference>
<dbReference type="SMART" id="SM00220">
    <property type="entry name" value="S_TKc"/>
    <property type="match status" value="1"/>
</dbReference>
<organism evidence="2 3">
    <name type="scientific">Fusarium torulosum</name>
    <dbReference type="NCBI Taxonomy" id="33205"/>
    <lineage>
        <taxon>Eukaryota</taxon>
        <taxon>Fungi</taxon>
        <taxon>Dikarya</taxon>
        <taxon>Ascomycota</taxon>
        <taxon>Pezizomycotina</taxon>
        <taxon>Sordariomycetes</taxon>
        <taxon>Hypocreomycetidae</taxon>
        <taxon>Hypocreales</taxon>
        <taxon>Nectriaceae</taxon>
        <taxon>Fusarium</taxon>
    </lineage>
</organism>
<evidence type="ECO:0000313" key="3">
    <source>
        <dbReference type="Proteomes" id="UP001187734"/>
    </source>
</evidence>
<dbReference type="Pfam" id="PF00931">
    <property type="entry name" value="NB-ARC"/>
    <property type="match status" value="1"/>
</dbReference>
<dbReference type="Proteomes" id="UP001187734">
    <property type="component" value="Unassembled WGS sequence"/>
</dbReference>
<dbReference type="InterPro" id="IPR011009">
    <property type="entry name" value="Kinase-like_dom_sf"/>
</dbReference>
<accession>A0AAE8MCY9</accession>
<dbReference type="Gene3D" id="1.25.40.10">
    <property type="entry name" value="Tetratricopeptide repeat domain"/>
    <property type="match status" value="4"/>
</dbReference>
<dbReference type="Gene3D" id="1.10.510.10">
    <property type="entry name" value="Transferase(Phosphotransferase) domain 1"/>
    <property type="match status" value="1"/>
</dbReference>
<evidence type="ECO:0000313" key="2">
    <source>
        <dbReference type="EMBL" id="SPJ80264.1"/>
    </source>
</evidence>
<dbReference type="Gene3D" id="3.30.200.20">
    <property type="entry name" value="Phosphorylase Kinase, domain 1"/>
    <property type="match status" value="1"/>
</dbReference>
<reference evidence="2" key="1">
    <citation type="submission" date="2018-03" db="EMBL/GenBank/DDBJ databases">
        <authorList>
            <person name="Guldener U."/>
        </authorList>
    </citation>
    <scope>NUCLEOTIDE SEQUENCE</scope>
</reference>
<protein>
    <recommendedName>
        <fullName evidence="1">Protein kinase domain-containing protein</fullName>
    </recommendedName>
</protein>
<feature type="domain" description="Protein kinase" evidence="1">
    <location>
        <begin position="18"/>
        <end position="376"/>
    </location>
</feature>
<dbReference type="PROSITE" id="PS00108">
    <property type="entry name" value="PROTEIN_KINASE_ST"/>
    <property type="match status" value="1"/>
</dbReference>
<dbReference type="GO" id="GO:0005524">
    <property type="term" value="F:ATP binding"/>
    <property type="evidence" value="ECO:0007669"/>
    <property type="project" value="InterPro"/>
</dbReference>
<dbReference type="InterPro" id="IPR027417">
    <property type="entry name" value="P-loop_NTPase"/>
</dbReference>
<dbReference type="InterPro" id="IPR019734">
    <property type="entry name" value="TPR_rpt"/>
</dbReference>
<dbReference type="SUPFAM" id="SSF56112">
    <property type="entry name" value="Protein kinase-like (PK-like)"/>
    <property type="match status" value="1"/>
</dbReference>
<gene>
    <name evidence="2" type="ORF">FTOL_08656</name>
</gene>
<dbReference type="InterPro" id="IPR056681">
    <property type="entry name" value="DUF7779"/>
</dbReference>
<keyword evidence="3" id="KW-1185">Reference proteome</keyword>
<dbReference type="SUPFAM" id="SSF52540">
    <property type="entry name" value="P-loop containing nucleoside triphosphate hydrolases"/>
    <property type="match status" value="1"/>
</dbReference>
<dbReference type="SMART" id="SM00028">
    <property type="entry name" value="TPR"/>
    <property type="match status" value="10"/>
</dbReference>
<dbReference type="PANTHER" id="PTHR46082">
    <property type="entry name" value="ATP/GTP-BINDING PROTEIN-RELATED"/>
    <property type="match status" value="1"/>
</dbReference>
<dbReference type="InterPro" id="IPR053137">
    <property type="entry name" value="NLR-like"/>
</dbReference>
<dbReference type="InterPro" id="IPR002182">
    <property type="entry name" value="NB-ARC"/>
</dbReference>
<dbReference type="PROSITE" id="PS50011">
    <property type="entry name" value="PROTEIN_KINASE_DOM"/>
    <property type="match status" value="1"/>
</dbReference>
<dbReference type="Pfam" id="PF13374">
    <property type="entry name" value="TPR_10"/>
    <property type="match status" value="1"/>
</dbReference>
<dbReference type="InterPro" id="IPR011990">
    <property type="entry name" value="TPR-like_helical_dom_sf"/>
</dbReference>
<dbReference type="PRINTS" id="PR00381">
    <property type="entry name" value="KINESINLIGHT"/>
</dbReference>
<dbReference type="PANTHER" id="PTHR46082:SF6">
    <property type="entry name" value="AAA+ ATPASE DOMAIN-CONTAINING PROTEIN-RELATED"/>
    <property type="match status" value="1"/>
</dbReference>
<dbReference type="SUPFAM" id="SSF48452">
    <property type="entry name" value="TPR-like"/>
    <property type="match status" value="1"/>
</dbReference>
<dbReference type="Pfam" id="PF25000">
    <property type="entry name" value="DUF7779"/>
    <property type="match status" value="1"/>
</dbReference>
<proteinExistence type="predicted"/>